<evidence type="ECO:0000256" key="2">
    <source>
        <dbReference type="ARBA" id="ARBA00022679"/>
    </source>
</evidence>
<dbReference type="InterPro" id="IPR029063">
    <property type="entry name" value="SAM-dependent_MTases_sf"/>
</dbReference>
<dbReference type="AlphaFoldDB" id="G5JBI6"/>
<dbReference type="Gene3D" id="3.90.120.10">
    <property type="entry name" value="DNA Methylase, subunit A, domain 2"/>
    <property type="match status" value="1"/>
</dbReference>
<name>G5JBI6_CROWT</name>
<evidence type="ECO:0000256" key="7">
    <source>
        <dbReference type="RuleBase" id="RU000417"/>
    </source>
</evidence>
<dbReference type="GO" id="GO:0009307">
    <property type="term" value="P:DNA restriction-modification system"/>
    <property type="evidence" value="ECO:0007669"/>
    <property type="project" value="UniProtKB-KW"/>
</dbReference>
<feature type="active site" evidence="5">
    <location>
        <position position="75"/>
    </location>
</feature>
<protein>
    <recommendedName>
        <fullName evidence="7">Cytosine-specific methyltransferase</fullName>
        <ecNumber evidence="7">2.1.1.37</ecNumber>
    </recommendedName>
</protein>
<dbReference type="REBASE" id="43095">
    <property type="entry name" value="M.Cwa3ORF4802P"/>
</dbReference>
<comment type="caution">
    <text evidence="8">The sequence shown here is derived from an EMBL/GenBank/DDBJ whole genome shotgun (WGS) entry which is preliminary data.</text>
</comment>
<evidence type="ECO:0000256" key="5">
    <source>
        <dbReference type="PROSITE-ProRule" id="PRU01016"/>
    </source>
</evidence>
<keyword evidence="4" id="KW-0680">Restriction system</keyword>
<dbReference type="PROSITE" id="PS51679">
    <property type="entry name" value="SAM_MT_C5"/>
    <property type="match status" value="1"/>
</dbReference>
<dbReference type="EC" id="2.1.1.37" evidence="7"/>
<dbReference type="Proteomes" id="UP000003477">
    <property type="component" value="Unassembled WGS sequence"/>
</dbReference>
<dbReference type="Gene3D" id="3.40.50.150">
    <property type="entry name" value="Vaccinia Virus protein VP39"/>
    <property type="match status" value="1"/>
</dbReference>
<accession>G5JBI6</accession>
<dbReference type="NCBIfam" id="TIGR00675">
    <property type="entry name" value="dcm"/>
    <property type="match status" value="1"/>
</dbReference>
<reference evidence="8 9" key="1">
    <citation type="journal article" date="2011" name="Front. Microbiol.">
        <title>Two Strains of Crocosphaera watsonii with Highly Conserved Genomes are Distinguished by Strain-Specific Features.</title>
        <authorList>
            <person name="Bench S.R."/>
            <person name="Ilikchyan I.N."/>
            <person name="Tripp H.J."/>
            <person name="Zehr J.P."/>
        </authorList>
    </citation>
    <scope>NUCLEOTIDE SEQUENCE [LARGE SCALE GENOMIC DNA]</scope>
    <source>
        <strain evidence="8 9">WH 0003</strain>
    </source>
</reference>
<dbReference type="InterPro" id="IPR050750">
    <property type="entry name" value="C5-MTase"/>
</dbReference>
<evidence type="ECO:0000313" key="8">
    <source>
        <dbReference type="EMBL" id="EHJ10455.1"/>
    </source>
</evidence>
<dbReference type="PANTHER" id="PTHR46098">
    <property type="entry name" value="TRNA (CYTOSINE(38)-C(5))-METHYLTRANSFERASE"/>
    <property type="match status" value="1"/>
</dbReference>
<proteinExistence type="inferred from homology"/>
<dbReference type="EMBL" id="AESD01000717">
    <property type="protein sequence ID" value="EHJ10455.1"/>
    <property type="molecule type" value="Genomic_DNA"/>
</dbReference>
<dbReference type="PRINTS" id="PR00105">
    <property type="entry name" value="C5METTRFRASE"/>
</dbReference>
<dbReference type="InterPro" id="IPR001525">
    <property type="entry name" value="C5_MeTfrase"/>
</dbReference>
<evidence type="ECO:0000313" key="9">
    <source>
        <dbReference type="Proteomes" id="UP000003477"/>
    </source>
</evidence>
<keyword evidence="1 5" id="KW-0489">Methyltransferase</keyword>
<dbReference type="GeneID" id="88768174"/>
<comment type="similarity">
    <text evidence="5 6">Belongs to the class I-like SAM-binding methyltransferase superfamily. C5-methyltransferase family.</text>
</comment>
<evidence type="ECO:0000256" key="1">
    <source>
        <dbReference type="ARBA" id="ARBA00022603"/>
    </source>
</evidence>
<dbReference type="GO" id="GO:0003886">
    <property type="term" value="F:DNA (cytosine-5-)-methyltransferase activity"/>
    <property type="evidence" value="ECO:0007669"/>
    <property type="project" value="UniProtKB-EC"/>
</dbReference>
<comment type="catalytic activity">
    <reaction evidence="7">
        <text>a 2'-deoxycytidine in DNA + S-adenosyl-L-methionine = a 5-methyl-2'-deoxycytidine in DNA + S-adenosyl-L-homocysteine + H(+)</text>
        <dbReference type="Rhea" id="RHEA:13681"/>
        <dbReference type="Rhea" id="RHEA-COMP:11369"/>
        <dbReference type="Rhea" id="RHEA-COMP:11370"/>
        <dbReference type="ChEBI" id="CHEBI:15378"/>
        <dbReference type="ChEBI" id="CHEBI:57856"/>
        <dbReference type="ChEBI" id="CHEBI:59789"/>
        <dbReference type="ChEBI" id="CHEBI:85452"/>
        <dbReference type="ChEBI" id="CHEBI:85454"/>
        <dbReference type="EC" id="2.1.1.37"/>
    </reaction>
</comment>
<dbReference type="RefSeq" id="WP_007312617.1">
    <property type="nucleotide sequence ID" value="NZ_AESD01000717.1"/>
</dbReference>
<evidence type="ECO:0000256" key="3">
    <source>
        <dbReference type="ARBA" id="ARBA00022691"/>
    </source>
</evidence>
<dbReference type="CDD" id="cd00315">
    <property type="entry name" value="Cyt_C5_DNA_methylase"/>
    <property type="match status" value="1"/>
</dbReference>
<dbReference type="Pfam" id="PF00145">
    <property type="entry name" value="DNA_methylase"/>
    <property type="match status" value="1"/>
</dbReference>
<dbReference type="InterPro" id="IPR018117">
    <property type="entry name" value="C5_DNA_meth_AS"/>
</dbReference>
<dbReference type="GO" id="GO:0032259">
    <property type="term" value="P:methylation"/>
    <property type="evidence" value="ECO:0007669"/>
    <property type="project" value="UniProtKB-KW"/>
</dbReference>
<gene>
    <name evidence="8" type="ORF">CWATWH0003_4802</name>
</gene>
<organism evidence="8 9">
    <name type="scientific">Crocosphaera watsonii WH 0003</name>
    <dbReference type="NCBI Taxonomy" id="423471"/>
    <lineage>
        <taxon>Bacteria</taxon>
        <taxon>Bacillati</taxon>
        <taxon>Cyanobacteriota</taxon>
        <taxon>Cyanophyceae</taxon>
        <taxon>Oscillatoriophycideae</taxon>
        <taxon>Chroococcales</taxon>
        <taxon>Aphanothecaceae</taxon>
        <taxon>Crocosphaera</taxon>
    </lineage>
</organism>
<dbReference type="SUPFAM" id="SSF53335">
    <property type="entry name" value="S-adenosyl-L-methionine-dependent methyltransferases"/>
    <property type="match status" value="1"/>
</dbReference>
<evidence type="ECO:0000256" key="6">
    <source>
        <dbReference type="RuleBase" id="RU000416"/>
    </source>
</evidence>
<dbReference type="PANTHER" id="PTHR46098:SF1">
    <property type="entry name" value="TRNA (CYTOSINE(38)-C(5))-METHYLTRANSFERASE"/>
    <property type="match status" value="1"/>
</dbReference>
<dbReference type="PATRIC" id="fig|423471.3.peg.4495"/>
<keyword evidence="3 5" id="KW-0949">S-adenosyl-L-methionine</keyword>
<dbReference type="PROSITE" id="PS00094">
    <property type="entry name" value="C5_MTASE_1"/>
    <property type="match status" value="1"/>
</dbReference>
<evidence type="ECO:0000256" key="4">
    <source>
        <dbReference type="ARBA" id="ARBA00022747"/>
    </source>
</evidence>
<sequence>MINFIDLFAGIGGMRLGLELACKKLNIETRCILSSEIDYKACETYALNFDEIPQGDIKNIDKISSFNFILAGFPCQPFSYAGKHQGFGDTRGTLFFEVERILDKYKPDGFLLENVRGLVTHDKGRTLKTIINKLNDLDYSVEYLLLNSSNFNVPQNRVRIYIVGKKGSQPNLTIKSDKGAIDSHSFKKNIIQGDLFAPINYPTKPLTVKDILKDIVEEKYFCSQEFTNLLNRAVRGNFNKLHGTRLIDFRGGNSLHSWDLGIKGECSSAERNLMNLLIANRRKKVFGTHQDGKSLTLEQIKIFYLNDDLEQLITSLLAKGYLKEECDKYGPVCGNLSFEVFKFLDPDSISITLTSADAHRLGIVINNRPRRLTPRECARLQGFPDSFKLHPDDRATYKQLGNSVSVPVVEAVIMDYFQNN</sequence>
<keyword evidence="2 5" id="KW-0808">Transferase</keyword>